<sequence>MGNGFKVALDELQRVGDSALPALRDIMGSQLPVLNAHEGLAGSGSFGAVNDFQLAYARFTDEIAARQKHGAEVVDATAEAAKAIVALYRRADGQG</sequence>
<accession>A0A1H5RHG0</accession>
<dbReference type="STRING" id="218821.SAMN05421837_112251"/>
<dbReference type="OrthoDB" id="3690954at2"/>
<keyword evidence="2" id="KW-1185">Reference proteome</keyword>
<name>A0A1H5RHG0_9PSEU</name>
<gene>
    <name evidence="1" type="ORF">SAMN05421837_112251</name>
</gene>
<evidence type="ECO:0000313" key="1">
    <source>
        <dbReference type="EMBL" id="SEF37138.1"/>
    </source>
</evidence>
<evidence type="ECO:0008006" key="3">
    <source>
        <dbReference type="Google" id="ProtNLM"/>
    </source>
</evidence>
<proteinExistence type="predicted"/>
<dbReference type="RefSeq" id="WP_086676664.1">
    <property type="nucleotide sequence ID" value="NZ_FNUJ01000012.1"/>
</dbReference>
<evidence type="ECO:0000313" key="2">
    <source>
        <dbReference type="Proteomes" id="UP000198878"/>
    </source>
</evidence>
<organism evidence="1 2">
    <name type="scientific">Amycolatopsis pretoriensis</name>
    <dbReference type="NCBI Taxonomy" id="218821"/>
    <lineage>
        <taxon>Bacteria</taxon>
        <taxon>Bacillati</taxon>
        <taxon>Actinomycetota</taxon>
        <taxon>Actinomycetes</taxon>
        <taxon>Pseudonocardiales</taxon>
        <taxon>Pseudonocardiaceae</taxon>
        <taxon>Amycolatopsis</taxon>
    </lineage>
</organism>
<dbReference type="AlphaFoldDB" id="A0A1H5RHG0"/>
<protein>
    <recommendedName>
        <fullName evidence="3">Excreted virulence factor EspC, type VII ESX diderm</fullName>
    </recommendedName>
</protein>
<dbReference type="EMBL" id="FNUJ01000012">
    <property type="protein sequence ID" value="SEF37138.1"/>
    <property type="molecule type" value="Genomic_DNA"/>
</dbReference>
<dbReference type="Proteomes" id="UP000198878">
    <property type="component" value="Unassembled WGS sequence"/>
</dbReference>
<reference evidence="2" key="1">
    <citation type="submission" date="2016-10" db="EMBL/GenBank/DDBJ databases">
        <authorList>
            <person name="Varghese N."/>
            <person name="Submissions S."/>
        </authorList>
    </citation>
    <scope>NUCLEOTIDE SEQUENCE [LARGE SCALE GENOMIC DNA]</scope>
    <source>
        <strain evidence="2">DSM 44654</strain>
    </source>
</reference>